<sequence>MQAPTVEQTSVLQVKTGHQGWQKKLTRIFEDIGEPFRAFRKPKTTLRCIFEQNALDESWYKRVIGALKTFQVSDVSLTIDTPAQKGNEMEYHQKGYLCGNIKFGMFIKMLGKTGIKVSGCEYGFASSVYNIPHLKPPPPMYESWNRDTVPPFIVHS</sequence>
<dbReference type="EMBL" id="CACVBM020001090">
    <property type="protein sequence ID" value="CAA7030059.1"/>
    <property type="molecule type" value="Genomic_DNA"/>
</dbReference>
<organism evidence="1 2">
    <name type="scientific">Microthlaspi erraticum</name>
    <dbReference type="NCBI Taxonomy" id="1685480"/>
    <lineage>
        <taxon>Eukaryota</taxon>
        <taxon>Viridiplantae</taxon>
        <taxon>Streptophyta</taxon>
        <taxon>Embryophyta</taxon>
        <taxon>Tracheophyta</taxon>
        <taxon>Spermatophyta</taxon>
        <taxon>Magnoliopsida</taxon>
        <taxon>eudicotyledons</taxon>
        <taxon>Gunneridae</taxon>
        <taxon>Pentapetalae</taxon>
        <taxon>rosids</taxon>
        <taxon>malvids</taxon>
        <taxon>Brassicales</taxon>
        <taxon>Brassicaceae</taxon>
        <taxon>Coluteocarpeae</taxon>
        <taxon>Microthlaspi</taxon>
    </lineage>
</organism>
<dbReference type="AlphaFoldDB" id="A0A6D2IY27"/>
<reference evidence="1" key="1">
    <citation type="submission" date="2020-01" db="EMBL/GenBank/DDBJ databases">
        <authorList>
            <person name="Mishra B."/>
        </authorList>
    </citation>
    <scope>NUCLEOTIDE SEQUENCE [LARGE SCALE GENOMIC DNA]</scope>
</reference>
<proteinExistence type="predicted"/>
<protein>
    <submittedName>
        <fullName evidence="1">Uncharacterized protein</fullName>
    </submittedName>
</protein>
<gene>
    <name evidence="1" type="ORF">MERR_LOCUS17294</name>
</gene>
<keyword evidence="2" id="KW-1185">Reference proteome</keyword>
<name>A0A6D2IY27_9BRAS</name>
<accession>A0A6D2IY27</accession>
<dbReference type="OrthoDB" id="1110082at2759"/>
<evidence type="ECO:0000313" key="2">
    <source>
        <dbReference type="Proteomes" id="UP000467841"/>
    </source>
</evidence>
<comment type="caution">
    <text evidence="1">The sequence shown here is derived from an EMBL/GenBank/DDBJ whole genome shotgun (WGS) entry which is preliminary data.</text>
</comment>
<evidence type="ECO:0000313" key="1">
    <source>
        <dbReference type="EMBL" id="CAA7030059.1"/>
    </source>
</evidence>
<dbReference type="Proteomes" id="UP000467841">
    <property type="component" value="Unassembled WGS sequence"/>
</dbReference>